<dbReference type="Gene3D" id="2.40.50.140">
    <property type="entry name" value="Nucleic acid-binding proteins"/>
    <property type="match status" value="1"/>
</dbReference>
<dbReference type="InterPro" id="IPR011344">
    <property type="entry name" value="ssDNA-bd"/>
</dbReference>
<evidence type="ECO:0000256" key="3">
    <source>
        <dbReference type="RuleBase" id="RU000524"/>
    </source>
</evidence>
<evidence type="ECO:0000256" key="2">
    <source>
        <dbReference type="PIRNR" id="PIRNR002070"/>
    </source>
</evidence>
<dbReference type="SUPFAM" id="SSF50249">
    <property type="entry name" value="Nucleic acid-binding proteins"/>
    <property type="match status" value="1"/>
</dbReference>
<name>R6WGR4_9FIRM</name>
<dbReference type="InterPro" id="IPR012340">
    <property type="entry name" value="NA-bd_OB-fold"/>
</dbReference>
<reference evidence="4" key="1">
    <citation type="submission" date="2012-11" db="EMBL/GenBank/DDBJ databases">
        <title>Dependencies among metagenomic species, viruses, plasmids and units of genetic variation.</title>
        <authorList>
            <person name="Nielsen H.B."/>
            <person name="Almeida M."/>
            <person name="Juncker A.S."/>
            <person name="Rasmussen S."/>
            <person name="Li J."/>
            <person name="Sunagawa S."/>
            <person name="Plichta D."/>
            <person name="Gautier L."/>
            <person name="Le Chatelier E."/>
            <person name="Peletier E."/>
            <person name="Bonde I."/>
            <person name="Nielsen T."/>
            <person name="Manichanh C."/>
            <person name="Arumugam M."/>
            <person name="Batto J."/>
            <person name="Santos M.B.Q.D."/>
            <person name="Blom N."/>
            <person name="Borruel N."/>
            <person name="Burgdorf K.S."/>
            <person name="Boumezbeur F."/>
            <person name="Casellas F."/>
            <person name="Dore J."/>
            <person name="Guarner F."/>
            <person name="Hansen T."/>
            <person name="Hildebrand F."/>
            <person name="Kaas R.S."/>
            <person name="Kennedy S."/>
            <person name="Kristiansen K."/>
            <person name="Kultima J.R."/>
            <person name="Leonard P."/>
            <person name="Levenez F."/>
            <person name="Lund O."/>
            <person name="Moumen B."/>
            <person name="Le Paslier D."/>
            <person name="Pons N."/>
            <person name="Pedersen O."/>
            <person name="Prifti E."/>
            <person name="Qin J."/>
            <person name="Raes J."/>
            <person name="Tap J."/>
            <person name="Tims S."/>
            <person name="Ussery D.W."/>
            <person name="Yamada T."/>
            <person name="MetaHit consortium"/>
            <person name="Renault P."/>
            <person name="Sicheritz-Ponten T."/>
            <person name="Bork P."/>
            <person name="Wang J."/>
            <person name="Brunak S."/>
            <person name="Ehrlich S.D."/>
        </authorList>
    </citation>
    <scope>NUCLEOTIDE SEQUENCE [LARGE SCALE GENOMIC DNA]</scope>
</reference>
<dbReference type="PROSITE" id="PS50935">
    <property type="entry name" value="SSB"/>
    <property type="match status" value="1"/>
</dbReference>
<organism evidence="4 5">
    <name type="scientific">Phascolarctobacterium succinatutens CAG:287</name>
    <dbReference type="NCBI Taxonomy" id="1263101"/>
    <lineage>
        <taxon>Bacteria</taxon>
        <taxon>Bacillati</taxon>
        <taxon>Bacillota</taxon>
        <taxon>Negativicutes</taxon>
        <taxon>Acidaminococcales</taxon>
        <taxon>Acidaminococcaceae</taxon>
        <taxon>Phascolarctobacterium</taxon>
    </lineage>
</organism>
<evidence type="ECO:0000313" key="4">
    <source>
        <dbReference type="EMBL" id="CDD10333.1"/>
    </source>
</evidence>
<evidence type="ECO:0000256" key="1">
    <source>
        <dbReference type="ARBA" id="ARBA00023125"/>
    </source>
</evidence>
<sequence length="127" mass="14590">MLNNCLILGWVKFEPTVQVMKNGKEVCNLEIQCSRTYLDKDGKKIYDYISCRCFIPGLIKYISNYITKGTQVIVGGRFQTDLYVDRNGKNSKASYLLLEHLESVKIAKSTAPYPSKEQRDPLDDVDW</sequence>
<dbReference type="GO" id="GO:0006260">
    <property type="term" value="P:DNA replication"/>
    <property type="evidence" value="ECO:0007669"/>
    <property type="project" value="InterPro"/>
</dbReference>
<protein>
    <recommendedName>
        <fullName evidence="2 3">Single-stranded DNA-binding protein</fullName>
    </recommendedName>
</protein>
<dbReference type="InterPro" id="IPR000424">
    <property type="entry name" value="Primosome_PriB/ssb"/>
</dbReference>
<dbReference type="EMBL" id="CBGL010000029">
    <property type="protein sequence ID" value="CDD10333.1"/>
    <property type="molecule type" value="Genomic_DNA"/>
</dbReference>
<gene>
    <name evidence="4" type="ORF">BN587_01957</name>
</gene>
<dbReference type="Pfam" id="PF00436">
    <property type="entry name" value="SSB"/>
    <property type="match status" value="1"/>
</dbReference>
<dbReference type="NCBIfam" id="TIGR00621">
    <property type="entry name" value="ssb"/>
    <property type="match status" value="1"/>
</dbReference>
<dbReference type="CDD" id="cd04496">
    <property type="entry name" value="SSB_OBF"/>
    <property type="match status" value="1"/>
</dbReference>
<dbReference type="AlphaFoldDB" id="R6WGR4"/>
<dbReference type="PIRSF" id="PIRSF002070">
    <property type="entry name" value="SSB"/>
    <property type="match status" value="1"/>
</dbReference>
<dbReference type="Proteomes" id="UP000014937">
    <property type="component" value="Unassembled WGS sequence"/>
</dbReference>
<proteinExistence type="predicted"/>
<keyword evidence="1 2" id="KW-0238">DNA-binding</keyword>
<comment type="caution">
    <text evidence="4">The sequence shown here is derived from an EMBL/GenBank/DDBJ whole genome shotgun (WGS) entry which is preliminary data.</text>
</comment>
<evidence type="ECO:0000313" key="5">
    <source>
        <dbReference type="Proteomes" id="UP000014937"/>
    </source>
</evidence>
<dbReference type="HOGENOM" id="CLU_1968481_0_0_9"/>
<accession>R6WGR4</accession>
<dbReference type="GO" id="GO:0003697">
    <property type="term" value="F:single-stranded DNA binding"/>
    <property type="evidence" value="ECO:0007669"/>
    <property type="project" value="InterPro"/>
</dbReference>